<keyword evidence="3" id="KW-1185">Reference proteome</keyword>
<evidence type="ECO:0000313" key="3">
    <source>
        <dbReference type="Proteomes" id="UP001054837"/>
    </source>
</evidence>
<reference evidence="2 3" key="1">
    <citation type="submission" date="2021-06" db="EMBL/GenBank/DDBJ databases">
        <title>Caerostris darwini draft genome.</title>
        <authorList>
            <person name="Kono N."/>
            <person name="Arakawa K."/>
        </authorList>
    </citation>
    <scope>NUCLEOTIDE SEQUENCE [LARGE SCALE GENOMIC DNA]</scope>
</reference>
<feature type="region of interest" description="Disordered" evidence="1">
    <location>
        <begin position="30"/>
        <end position="62"/>
    </location>
</feature>
<protein>
    <submittedName>
        <fullName evidence="2">Uncharacterized protein</fullName>
    </submittedName>
</protein>
<organism evidence="2 3">
    <name type="scientific">Caerostris darwini</name>
    <dbReference type="NCBI Taxonomy" id="1538125"/>
    <lineage>
        <taxon>Eukaryota</taxon>
        <taxon>Metazoa</taxon>
        <taxon>Ecdysozoa</taxon>
        <taxon>Arthropoda</taxon>
        <taxon>Chelicerata</taxon>
        <taxon>Arachnida</taxon>
        <taxon>Araneae</taxon>
        <taxon>Araneomorphae</taxon>
        <taxon>Entelegynae</taxon>
        <taxon>Araneoidea</taxon>
        <taxon>Araneidae</taxon>
        <taxon>Caerostris</taxon>
    </lineage>
</organism>
<name>A0AAV4WH29_9ARAC</name>
<gene>
    <name evidence="2" type="ORF">CDAR_43741</name>
</gene>
<proteinExistence type="predicted"/>
<evidence type="ECO:0000256" key="1">
    <source>
        <dbReference type="SAM" id="MobiDB-lite"/>
    </source>
</evidence>
<comment type="caution">
    <text evidence="2">The sequence shown here is derived from an EMBL/GenBank/DDBJ whole genome shotgun (WGS) entry which is preliminary data.</text>
</comment>
<dbReference type="EMBL" id="BPLQ01014670">
    <property type="protein sequence ID" value="GIY81962.1"/>
    <property type="molecule type" value="Genomic_DNA"/>
</dbReference>
<accession>A0AAV4WH29</accession>
<sequence>MENSIPLLGSCCKTAARVLQPASNSTLPSNRISFGRGVSKHNHTTKKYEEGSSAVKATTNQKRESPQSHLLLTLQRYTVYVRQQETIMDLLSLQIIVFIHK</sequence>
<evidence type="ECO:0000313" key="2">
    <source>
        <dbReference type="EMBL" id="GIY81962.1"/>
    </source>
</evidence>
<dbReference type="AlphaFoldDB" id="A0AAV4WH29"/>
<dbReference type="Proteomes" id="UP001054837">
    <property type="component" value="Unassembled WGS sequence"/>
</dbReference>